<organism evidence="5 6">
    <name type="scientific">Podila minutissima</name>
    <dbReference type="NCBI Taxonomy" id="64525"/>
    <lineage>
        <taxon>Eukaryota</taxon>
        <taxon>Fungi</taxon>
        <taxon>Fungi incertae sedis</taxon>
        <taxon>Mucoromycota</taxon>
        <taxon>Mortierellomycotina</taxon>
        <taxon>Mortierellomycetes</taxon>
        <taxon>Mortierellales</taxon>
        <taxon>Mortierellaceae</taxon>
        <taxon>Podila</taxon>
    </lineage>
</organism>
<dbReference type="Proteomes" id="UP000696485">
    <property type="component" value="Unassembled WGS sequence"/>
</dbReference>
<comment type="caution">
    <text evidence="5">The sequence shown here is derived from an EMBL/GenBank/DDBJ whole genome shotgun (WGS) entry which is preliminary data.</text>
</comment>
<evidence type="ECO:0000256" key="2">
    <source>
        <dbReference type="ARBA" id="ARBA00004613"/>
    </source>
</evidence>
<evidence type="ECO:0000313" key="5">
    <source>
        <dbReference type="EMBL" id="KAF9322475.1"/>
    </source>
</evidence>
<proteinExistence type="predicted"/>
<dbReference type="InterPro" id="IPR045379">
    <property type="entry name" value="Crinkler_N"/>
</dbReference>
<dbReference type="EMBL" id="JAAAUY010001542">
    <property type="protein sequence ID" value="KAF9322475.1"/>
    <property type="molecule type" value="Genomic_DNA"/>
</dbReference>
<dbReference type="GO" id="GO:0043657">
    <property type="term" value="C:host cell"/>
    <property type="evidence" value="ECO:0007669"/>
    <property type="project" value="UniProtKB-SubCell"/>
</dbReference>
<dbReference type="InterPro" id="IPR019368">
    <property type="entry name" value="Ribosomal_mS29"/>
</dbReference>
<dbReference type="SUPFAM" id="SSF52540">
    <property type="entry name" value="P-loop containing nucleoside triphosphate hydrolases"/>
    <property type="match status" value="1"/>
</dbReference>
<keyword evidence="6" id="KW-1185">Reference proteome</keyword>
<sequence length="491" mass="55596">MADNILTLFCLVDGEAISKAFSVKIQSVDTVDDLKDLIKAKKTNNLHDVDANELTLWNVSVPTAYQTRPFLIDTLDKNKLDNPRARLSNLFPESPDENTYIIVQRPPPELDLPSNKKIRITEGWGQYTASDGKVVDLPPLWIDILASTEFVPEPRTAFDRLKNDLRAGDAIDIPSMGQTPKDFGLQGRKLFVTEQMLELWEDMCGDRERTYRRVLSGPMGVGKSYLSYFLAARAYAEGWLVLYVSDAGLLATATEDKSALEVVKRFLALNKDILTAAQLEMLVDDSTGTRDILIKAAWLIFTALPMQSERRTLLVVDEHGKLFQDRQPLPERFTYLNPLSDFHWWGEDAKGSRVIFTGTAHAKYEMTVLDQSYRLTSVVFVGPLSDAVFLKLLDTYPRLNQPKIKHGVKTITNCVPRELVYLSAFLERVPGLISEDHLQDFSGDRAKFFLHVAGKYYNGLPATGKKKFYNALLQTFLFNTTSVDFDWEFVD</sequence>
<name>A0A9P5VGS0_9FUNG</name>
<evidence type="ECO:0000256" key="1">
    <source>
        <dbReference type="ARBA" id="ARBA00004340"/>
    </source>
</evidence>
<keyword evidence="3" id="KW-0964">Secreted</keyword>
<protein>
    <recommendedName>
        <fullName evidence="4">Crinkler effector protein N-terminal domain-containing protein</fullName>
    </recommendedName>
</protein>
<feature type="domain" description="Crinkler effector protein N-terminal" evidence="4">
    <location>
        <begin position="6"/>
        <end position="104"/>
    </location>
</feature>
<dbReference type="Pfam" id="PF10236">
    <property type="entry name" value="DAP3"/>
    <property type="match status" value="1"/>
</dbReference>
<dbReference type="GO" id="GO:0005576">
    <property type="term" value="C:extracellular region"/>
    <property type="evidence" value="ECO:0007669"/>
    <property type="project" value="UniProtKB-SubCell"/>
</dbReference>
<gene>
    <name evidence="5" type="ORF">BG006_002359</name>
</gene>
<evidence type="ECO:0000259" key="4">
    <source>
        <dbReference type="Pfam" id="PF20147"/>
    </source>
</evidence>
<accession>A0A9P5VGS0</accession>
<comment type="subcellular location">
    <subcellularLocation>
        <location evidence="1">Host cell</location>
    </subcellularLocation>
    <subcellularLocation>
        <location evidence="2">Secreted</location>
    </subcellularLocation>
</comment>
<evidence type="ECO:0000313" key="6">
    <source>
        <dbReference type="Proteomes" id="UP000696485"/>
    </source>
</evidence>
<dbReference type="Pfam" id="PF20147">
    <property type="entry name" value="Crinkler"/>
    <property type="match status" value="1"/>
</dbReference>
<reference evidence="5" key="1">
    <citation type="journal article" date="2020" name="Fungal Divers.">
        <title>Resolving the Mortierellaceae phylogeny through synthesis of multi-gene phylogenetics and phylogenomics.</title>
        <authorList>
            <person name="Vandepol N."/>
            <person name="Liber J."/>
            <person name="Desiro A."/>
            <person name="Na H."/>
            <person name="Kennedy M."/>
            <person name="Barry K."/>
            <person name="Grigoriev I.V."/>
            <person name="Miller A.N."/>
            <person name="O'Donnell K."/>
            <person name="Stajich J.E."/>
            <person name="Bonito G."/>
        </authorList>
    </citation>
    <scope>NUCLEOTIDE SEQUENCE</scope>
    <source>
        <strain evidence="5">NVP1</strain>
    </source>
</reference>
<dbReference type="AlphaFoldDB" id="A0A9P5VGS0"/>
<dbReference type="InterPro" id="IPR027417">
    <property type="entry name" value="P-loop_NTPase"/>
</dbReference>
<evidence type="ECO:0000256" key="3">
    <source>
        <dbReference type="ARBA" id="ARBA00022525"/>
    </source>
</evidence>